<evidence type="ECO:0000256" key="13">
    <source>
        <dbReference type="RuleBase" id="RU000461"/>
    </source>
</evidence>
<dbReference type="InterPro" id="IPR002401">
    <property type="entry name" value="Cyt_P450_E_grp-I"/>
</dbReference>
<dbReference type="FunFam" id="1.10.630.10:FF:000026">
    <property type="entry name" value="Cytochrome P450 82C4"/>
    <property type="match status" value="1"/>
</dbReference>
<protein>
    <submittedName>
        <fullName evidence="15">Cytochrome P450</fullName>
    </submittedName>
</protein>
<proteinExistence type="inferred from homology"/>
<dbReference type="InterPro" id="IPR050651">
    <property type="entry name" value="Plant_Cytochrome_P450_Monoox"/>
</dbReference>
<evidence type="ECO:0000256" key="4">
    <source>
        <dbReference type="ARBA" id="ARBA00022617"/>
    </source>
</evidence>
<evidence type="ECO:0000256" key="10">
    <source>
        <dbReference type="ARBA" id="ARBA00023033"/>
    </source>
</evidence>
<evidence type="ECO:0000256" key="6">
    <source>
        <dbReference type="ARBA" id="ARBA00022723"/>
    </source>
</evidence>
<dbReference type="PANTHER" id="PTHR47947">
    <property type="entry name" value="CYTOCHROME P450 82C3-RELATED"/>
    <property type="match status" value="1"/>
</dbReference>
<dbReference type="InterPro" id="IPR001128">
    <property type="entry name" value="Cyt_P450"/>
</dbReference>
<sequence>MEWDLQSQTALLFSIFAFLVFICSLSWLSIKTLRPAKRARPPPEASGAWPLIGHLHLLGGPQPAHLTLGNMADKYGPVYSIRLGVYRSLVVSRWEIARECFTINDKVFASRPKFLAAEIMGYNYAMFAFSPYGPYWRHMRKTVTVELLSNHRLETLKHVRESEVKTTMKETYSNDIGNLVEMKNWFGKITLNVVFRMIVGRRFDGDGNDWDDVWRKEMRNLLELSGAFTLSDVLPYLRWLDWGGYEKAMKKTVRELDQVVDVWLEEHKQKRNNVKAHEHNDFMGVLLSLLDDAEGLQSSTYDADTIIKSTCLVLILGGTDTTTVTLTWALSLLLNNREVLKKAQNELDIHAGRERLVDESDLTNLVYLQAILKETMRLYPAAPLAGPHESNEDCIVGGYHVSAGTRLMVNLTKIHRDPRVWPDPLEFRPERFLTTHKGVDVRGQDFELIPFGSGRRMCPGVSFALKVMQLTLANLLHGFDIATPSDETVDMTEASGLTNLKATPLEVILTPRLPAQLYG</sequence>
<dbReference type="Proteomes" id="UP001163823">
    <property type="component" value="Chromosome 11"/>
</dbReference>
<keyword evidence="7 14" id="KW-1133">Transmembrane helix</keyword>
<dbReference type="PRINTS" id="PR00463">
    <property type="entry name" value="EP450I"/>
</dbReference>
<dbReference type="GO" id="GO:0020037">
    <property type="term" value="F:heme binding"/>
    <property type="evidence" value="ECO:0007669"/>
    <property type="project" value="InterPro"/>
</dbReference>
<dbReference type="PROSITE" id="PS00086">
    <property type="entry name" value="CYTOCHROME_P450"/>
    <property type="match status" value="1"/>
</dbReference>
<evidence type="ECO:0000256" key="9">
    <source>
        <dbReference type="ARBA" id="ARBA00023004"/>
    </source>
</evidence>
<comment type="subcellular location">
    <subcellularLocation>
        <location evidence="2">Membrane</location>
    </subcellularLocation>
</comment>
<dbReference type="GO" id="GO:0005506">
    <property type="term" value="F:iron ion binding"/>
    <property type="evidence" value="ECO:0007669"/>
    <property type="project" value="InterPro"/>
</dbReference>
<keyword evidence="16" id="KW-1185">Reference proteome</keyword>
<evidence type="ECO:0000256" key="5">
    <source>
        <dbReference type="ARBA" id="ARBA00022692"/>
    </source>
</evidence>
<evidence type="ECO:0000256" key="7">
    <source>
        <dbReference type="ARBA" id="ARBA00022989"/>
    </source>
</evidence>
<dbReference type="Gene3D" id="1.10.630.10">
    <property type="entry name" value="Cytochrome P450"/>
    <property type="match status" value="1"/>
</dbReference>
<dbReference type="GO" id="GO:0004497">
    <property type="term" value="F:monooxygenase activity"/>
    <property type="evidence" value="ECO:0007669"/>
    <property type="project" value="UniProtKB-KW"/>
</dbReference>
<keyword evidence="10 13" id="KW-0503">Monooxygenase</keyword>
<dbReference type="GO" id="GO:0016020">
    <property type="term" value="C:membrane"/>
    <property type="evidence" value="ECO:0007669"/>
    <property type="project" value="UniProtKB-SubCell"/>
</dbReference>
<dbReference type="PANTHER" id="PTHR47947:SF26">
    <property type="entry name" value="CYTOCHROME P450"/>
    <property type="match status" value="1"/>
</dbReference>
<name>A0AAD7PCW5_QUISA</name>
<evidence type="ECO:0000256" key="11">
    <source>
        <dbReference type="ARBA" id="ARBA00023136"/>
    </source>
</evidence>
<evidence type="ECO:0000256" key="2">
    <source>
        <dbReference type="ARBA" id="ARBA00004370"/>
    </source>
</evidence>
<evidence type="ECO:0000256" key="14">
    <source>
        <dbReference type="SAM" id="Phobius"/>
    </source>
</evidence>
<dbReference type="InterPro" id="IPR036396">
    <property type="entry name" value="Cyt_P450_sf"/>
</dbReference>
<dbReference type="CDD" id="cd20654">
    <property type="entry name" value="CYP82"/>
    <property type="match status" value="1"/>
</dbReference>
<evidence type="ECO:0000256" key="3">
    <source>
        <dbReference type="ARBA" id="ARBA00010617"/>
    </source>
</evidence>
<gene>
    <name evidence="15" type="ORF">O6P43_026517</name>
</gene>
<comment type="cofactor">
    <cofactor evidence="1 12">
        <name>heme</name>
        <dbReference type="ChEBI" id="CHEBI:30413"/>
    </cofactor>
</comment>
<dbReference type="GO" id="GO:0016705">
    <property type="term" value="F:oxidoreductase activity, acting on paired donors, with incorporation or reduction of molecular oxygen"/>
    <property type="evidence" value="ECO:0007669"/>
    <property type="project" value="InterPro"/>
</dbReference>
<feature type="binding site" description="axial binding residue" evidence="12">
    <location>
        <position position="458"/>
    </location>
    <ligand>
        <name>heme</name>
        <dbReference type="ChEBI" id="CHEBI:30413"/>
    </ligand>
    <ligandPart>
        <name>Fe</name>
        <dbReference type="ChEBI" id="CHEBI:18248"/>
    </ligandPart>
</feature>
<keyword evidence="9 12" id="KW-0408">Iron</keyword>
<organism evidence="15 16">
    <name type="scientific">Quillaja saponaria</name>
    <name type="common">Soap bark tree</name>
    <dbReference type="NCBI Taxonomy" id="32244"/>
    <lineage>
        <taxon>Eukaryota</taxon>
        <taxon>Viridiplantae</taxon>
        <taxon>Streptophyta</taxon>
        <taxon>Embryophyta</taxon>
        <taxon>Tracheophyta</taxon>
        <taxon>Spermatophyta</taxon>
        <taxon>Magnoliopsida</taxon>
        <taxon>eudicotyledons</taxon>
        <taxon>Gunneridae</taxon>
        <taxon>Pentapetalae</taxon>
        <taxon>rosids</taxon>
        <taxon>fabids</taxon>
        <taxon>Fabales</taxon>
        <taxon>Quillajaceae</taxon>
        <taxon>Quillaja</taxon>
    </lineage>
</organism>
<keyword evidence="4 12" id="KW-0349">Heme</keyword>
<dbReference type="KEGG" id="qsa:O6P43_026517"/>
<keyword evidence="5 14" id="KW-0812">Transmembrane</keyword>
<keyword evidence="6 12" id="KW-0479">Metal-binding</keyword>
<dbReference type="AlphaFoldDB" id="A0AAD7PCW5"/>
<comment type="caution">
    <text evidence="15">The sequence shown here is derived from an EMBL/GenBank/DDBJ whole genome shotgun (WGS) entry which is preliminary data.</text>
</comment>
<feature type="transmembrane region" description="Helical" evidence="14">
    <location>
        <begin position="12"/>
        <end position="30"/>
    </location>
</feature>
<evidence type="ECO:0000313" key="16">
    <source>
        <dbReference type="Proteomes" id="UP001163823"/>
    </source>
</evidence>
<accession>A0AAD7PCW5</accession>
<evidence type="ECO:0000256" key="12">
    <source>
        <dbReference type="PIRSR" id="PIRSR602401-1"/>
    </source>
</evidence>
<dbReference type="EMBL" id="JARAOO010000011">
    <property type="protein sequence ID" value="KAJ7950309.1"/>
    <property type="molecule type" value="Genomic_DNA"/>
</dbReference>
<reference evidence="15" key="1">
    <citation type="journal article" date="2023" name="Science">
        <title>Elucidation of the pathway for biosynthesis of saponin adjuvants from the soapbark tree.</title>
        <authorList>
            <person name="Reed J."/>
            <person name="Orme A."/>
            <person name="El-Demerdash A."/>
            <person name="Owen C."/>
            <person name="Martin L.B.B."/>
            <person name="Misra R.C."/>
            <person name="Kikuchi S."/>
            <person name="Rejzek M."/>
            <person name="Martin A.C."/>
            <person name="Harkess A."/>
            <person name="Leebens-Mack J."/>
            <person name="Louveau T."/>
            <person name="Stephenson M.J."/>
            <person name="Osbourn A."/>
        </authorList>
    </citation>
    <scope>NUCLEOTIDE SEQUENCE</scope>
    <source>
        <strain evidence="15">S10</strain>
    </source>
</reference>
<evidence type="ECO:0000256" key="8">
    <source>
        <dbReference type="ARBA" id="ARBA00023002"/>
    </source>
</evidence>
<keyword evidence="8 13" id="KW-0560">Oxidoreductase</keyword>
<evidence type="ECO:0000256" key="1">
    <source>
        <dbReference type="ARBA" id="ARBA00001971"/>
    </source>
</evidence>
<dbReference type="InterPro" id="IPR017972">
    <property type="entry name" value="Cyt_P450_CS"/>
</dbReference>
<keyword evidence="11 14" id="KW-0472">Membrane</keyword>
<dbReference type="PRINTS" id="PR00385">
    <property type="entry name" value="P450"/>
</dbReference>
<dbReference type="SUPFAM" id="SSF48264">
    <property type="entry name" value="Cytochrome P450"/>
    <property type="match status" value="1"/>
</dbReference>
<comment type="similarity">
    <text evidence="3 13">Belongs to the cytochrome P450 family.</text>
</comment>
<dbReference type="Pfam" id="PF00067">
    <property type="entry name" value="p450"/>
    <property type="match status" value="1"/>
</dbReference>
<evidence type="ECO:0000313" key="15">
    <source>
        <dbReference type="EMBL" id="KAJ7950309.1"/>
    </source>
</evidence>